<keyword evidence="1" id="KW-0378">Hydrolase</keyword>
<dbReference type="OrthoDB" id="9802050at2"/>
<organism evidence="1 2">
    <name type="scientific">Tistrella mobilis</name>
    <dbReference type="NCBI Taxonomy" id="171437"/>
    <lineage>
        <taxon>Bacteria</taxon>
        <taxon>Pseudomonadati</taxon>
        <taxon>Pseudomonadota</taxon>
        <taxon>Alphaproteobacteria</taxon>
        <taxon>Geminicoccales</taxon>
        <taxon>Geminicoccaceae</taxon>
        <taxon>Tistrella</taxon>
    </lineage>
</organism>
<dbReference type="InterPro" id="IPR007709">
    <property type="entry name" value="N-FG_amidohydro"/>
</dbReference>
<dbReference type="SUPFAM" id="SSF53187">
    <property type="entry name" value="Zn-dependent exopeptidases"/>
    <property type="match status" value="1"/>
</dbReference>
<dbReference type="GeneID" id="97240474"/>
<reference evidence="1 2" key="1">
    <citation type="submission" date="2015-12" db="EMBL/GenBank/DDBJ databases">
        <title>Genome sequence of Tistrella mobilis MCCC 1A02139.</title>
        <authorList>
            <person name="Lu L."/>
            <person name="Lai Q."/>
            <person name="Shao Z."/>
            <person name="Qian P."/>
        </authorList>
    </citation>
    <scope>NUCLEOTIDE SEQUENCE [LARGE SCALE GENOMIC DNA]</scope>
    <source>
        <strain evidence="1 2">MCCC 1A02139</strain>
    </source>
</reference>
<dbReference type="AlphaFoldDB" id="A0A162JU37"/>
<comment type="caution">
    <text evidence="1">The sequence shown here is derived from an EMBL/GenBank/DDBJ whole genome shotgun (WGS) entry which is preliminary data.</text>
</comment>
<protein>
    <submittedName>
        <fullName evidence="1">N-formylglutamate amidohydrolase</fullName>
    </submittedName>
</protein>
<dbReference type="RefSeq" id="WP_062769317.1">
    <property type="nucleotide sequence ID" value="NZ_CP121045.1"/>
</dbReference>
<dbReference type="GO" id="GO:0016787">
    <property type="term" value="F:hydrolase activity"/>
    <property type="evidence" value="ECO:0007669"/>
    <property type="project" value="UniProtKB-KW"/>
</dbReference>
<evidence type="ECO:0000313" key="2">
    <source>
        <dbReference type="Proteomes" id="UP000075787"/>
    </source>
</evidence>
<gene>
    <name evidence="1" type="ORF">AUP44_15245</name>
</gene>
<sequence length="318" mass="34744">MADLGFDTEDRLEMAGAVTTGTGFDDWVDPAVEVLRPADLRLPFVFASPHSGNCYPAGFQASSKLDPLTLRNSEDAFVDRLWAAAPALGAPLIRARFPRAYVDVNREPYEIDPQMFADAVPSFVNATSRRVMGGLGTIARVVTNGLEIYGRKLFWAEAELRIARYYFPYHAALKATIDEVRSRFGGVLLVDCHSMPSVGGPMDHDPGDRRVDFVLGDRFGAACAPRVIDAAQQLLEGMGYNVARNRPYAGGHVTEHYGRPVTGVHALQIEINRALYMDESVVEPLPELARVAADLTLLIETLGRDSALLAALGVERRG</sequence>
<dbReference type="Gene3D" id="3.40.630.40">
    <property type="entry name" value="Zn-dependent exopeptidases"/>
    <property type="match status" value="1"/>
</dbReference>
<dbReference type="EMBL" id="LPZR01000213">
    <property type="protein sequence ID" value="KYO49887.1"/>
    <property type="molecule type" value="Genomic_DNA"/>
</dbReference>
<evidence type="ECO:0000313" key="1">
    <source>
        <dbReference type="EMBL" id="KYO49887.1"/>
    </source>
</evidence>
<dbReference type="Pfam" id="PF05013">
    <property type="entry name" value="FGase"/>
    <property type="match status" value="1"/>
</dbReference>
<name>A0A162JU37_9PROT</name>
<proteinExistence type="predicted"/>
<accession>A0A162JU37</accession>
<dbReference type="Proteomes" id="UP000075787">
    <property type="component" value="Unassembled WGS sequence"/>
</dbReference>